<accession>A0A2S4HKQ8</accession>
<gene>
    <name evidence="5" type="ORF">C0068_00980</name>
</gene>
<dbReference type="InterPro" id="IPR057326">
    <property type="entry name" value="KR_dom"/>
</dbReference>
<dbReference type="Gene3D" id="3.40.50.720">
    <property type="entry name" value="NAD(P)-binding Rossmann-like Domain"/>
    <property type="match status" value="1"/>
</dbReference>
<protein>
    <submittedName>
        <fullName evidence="5">Short chain dehydrogenase</fullName>
    </submittedName>
</protein>
<proteinExistence type="inferred from homology"/>
<dbReference type="GO" id="GO:0016020">
    <property type="term" value="C:membrane"/>
    <property type="evidence" value="ECO:0007669"/>
    <property type="project" value="TreeGrafter"/>
</dbReference>
<dbReference type="PANTHER" id="PTHR44196">
    <property type="entry name" value="DEHYDROGENASE/REDUCTASE SDR FAMILY MEMBER 7B"/>
    <property type="match status" value="1"/>
</dbReference>
<dbReference type="AlphaFoldDB" id="A0A2S4HKQ8"/>
<dbReference type="PRINTS" id="PR00081">
    <property type="entry name" value="GDHRDH"/>
</dbReference>
<feature type="domain" description="Ketoreductase" evidence="4">
    <location>
        <begin position="4"/>
        <end position="181"/>
    </location>
</feature>
<dbReference type="GO" id="GO:0016491">
    <property type="term" value="F:oxidoreductase activity"/>
    <property type="evidence" value="ECO:0007669"/>
    <property type="project" value="UniProtKB-KW"/>
</dbReference>
<organism evidence="5 6">
    <name type="scientific">Zhongshania marina</name>
    <dbReference type="NCBI Taxonomy" id="2304603"/>
    <lineage>
        <taxon>Bacteria</taxon>
        <taxon>Pseudomonadati</taxon>
        <taxon>Pseudomonadota</taxon>
        <taxon>Gammaproteobacteria</taxon>
        <taxon>Cellvibrionales</taxon>
        <taxon>Spongiibacteraceae</taxon>
        <taxon>Zhongshania</taxon>
    </lineage>
</organism>
<evidence type="ECO:0000259" key="4">
    <source>
        <dbReference type="SMART" id="SM00822"/>
    </source>
</evidence>
<comment type="similarity">
    <text evidence="1 3">Belongs to the short-chain dehydrogenases/reductases (SDR) family.</text>
</comment>
<dbReference type="RefSeq" id="WP_103682627.1">
    <property type="nucleotide sequence ID" value="NZ_PQGG01000003.1"/>
</dbReference>
<dbReference type="InterPro" id="IPR020904">
    <property type="entry name" value="Sc_DH/Rdtase_CS"/>
</dbReference>
<evidence type="ECO:0000256" key="1">
    <source>
        <dbReference type="ARBA" id="ARBA00006484"/>
    </source>
</evidence>
<dbReference type="InterPro" id="IPR036291">
    <property type="entry name" value="NAD(P)-bd_dom_sf"/>
</dbReference>
<dbReference type="PRINTS" id="PR00080">
    <property type="entry name" value="SDRFAMILY"/>
</dbReference>
<keyword evidence="2" id="KW-0560">Oxidoreductase</keyword>
<evidence type="ECO:0000313" key="6">
    <source>
        <dbReference type="Proteomes" id="UP000237222"/>
    </source>
</evidence>
<name>A0A2S4HKQ8_9GAMM</name>
<dbReference type="PROSITE" id="PS00061">
    <property type="entry name" value="ADH_SHORT"/>
    <property type="match status" value="1"/>
</dbReference>
<evidence type="ECO:0000256" key="3">
    <source>
        <dbReference type="RuleBase" id="RU000363"/>
    </source>
</evidence>
<comment type="caution">
    <text evidence="5">The sequence shown here is derived from an EMBL/GenBank/DDBJ whole genome shotgun (WGS) entry which is preliminary data.</text>
</comment>
<dbReference type="NCBIfam" id="NF006565">
    <property type="entry name" value="PRK09072.1"/>
    <property type="match status" value="1"/>
</dbReference>
<dbReference type="PANTHER" id="PTHR44196:SF1">
    <property type="entry name" value="DEHYDROGENASE_REDUCTASE SDR FAMILY MEMBER 7B"/>
    <property type="match status" value="1"/>
</dbReference>
<dbReference type="PIRSF" id="PIRSF000126">
    <property type="entry name" value="11-beta-HSD1"/>
    <property type="match status" value="1"/>
</dbReference>
<dbReference type="EMBL" id="PQGG01000003">
    <property type="protein sequence ID" value="POP54584.1"/>
    <property type="molecule type" value="Genomic_DNA"/>
</dbReference>
<dbReference type="Pfam" id="PF00106">
    <property type="entry name" value="adh_short"/>
    <property type="match status" value="1"/>
</dbReference>
<sequence length="263" mass="27675">MTTLNVVLTGACGGIGRVLAIAFASAGHNLVLVGRNAEALAALREGLVRPRSHRYLVADLSSAAAITELCTDVADGPPIDVLVNNAGVSSFGLFAETDDALVEHMLQLNVLAPMRLCKGLMPLLLKSQNAAVINIGSGFGSIGYAGFTAYCASKFGLRGFTEALQRELANENIAIHYLAPRAVNTAMNSDKVVAMNAELGNTADEPEVVADAALAMLGLNKSSNRYLGWPERFFVRLNALFPAVVSGALKKQLGAILRHAKSI</sequence>
<dbReference type="OrthoDB" id="7301144at2"/>
<reference evidence="5" key="1">
    <citation type="submission" date="2018-01" db="EMBL/GenBank/DDBJ databases">
        <authorList>
            <person name="Yu X.-D."/>
        </authorList>
    </citation>
    <scope>NUCLEOTIDE SEQUENCE</scope>
    <source>
        <strain evidence="5">ZX-21</strain>
    </source>
</reference>
<evidence type="ECO:0000256" key="2">
    <source>
        <dbReference type="ARBA" id="ARBA00023002"/>
    </source>
</evidence>
<evidence type="ECO:0000313" key="5">
    <source>
        <dbReference type="EMBL" id="POP54584.1"/>
    </source>
</evidence>
<dbReference type="SUPFAM" id="SSF51735">
    <property type="entry name" value="NAD(P)-binding Rossmann-fold domains"/>
    <property type="match status" value="1"/>
</dbReference>
<dbReference type="InterPro" id="IPR002347">
    <property type="entry name" value="SDR_fam"/>
</dbReference>
<dbReference type="Proteomes" id="UP000237222">
    <property type="component" value="Unassembled WGS sequence"/>
</dbReference>
<dbReference type="CDD" id="cd05233">
    <property type="entry name" value="SDR_c"/>
    <property type="match status" value="1"/>
</dbReference>
<dbReference type="SMART" id="SM00822">
    <property type="entry name" value="PKS_KR"/>
    <property type="match status" value="1"/>
</dbReference>